<evidence type="ECO:0000313" key="4">
    <source>
        <dbReference type="Proteomes" id="UP000601435"/>
    </source>
</evidence>
<protein>
    <recommendedName>
        <fullName evidence="2">RNase H type-1 domain-containing protein</fullName>
    </recommendedName>
</protein>
<feature type="compositionally biased region" description="Pro residues" evidence="1">
    <location>
        <begin position="134"/>
        <end position="144"/>
    </location>
</feature>
<dbReference type="SUPFAM" id="SSF53098">
    <property type="entry name" value="Ribonuclease H-like"/>
    <property type="match status" value="1"/>
</dbReference>
<feature type="region of interest" description="Disordered" evidence="1">
    <location>
        <begin position="122"/>
        <end position="152"/>
    </location>
</feature>
<dbReference type="Gene3D" id="3.30.420.10">
    <property type="entry name" value="Ribonuclease H-like superfamily/Ribonuclease H"/>
    <property type="match status" value="1"/>
</dbReference>
<dbReference type="PROSITE" id="PS50879">
    <property type="entry name" value="RNASE_H_1"/>
    <property type="match status" value="1"/>
</dbReference>
<dbReference type="SUPFAM" id="SSF56219">
    <property type="entry name" value="DNase I-like"/>
    <property type="match status" value="1"/>
</dbReference>
<sequence length="1584" mass="170756">MWEFAFASQHVLLEDKQARTSAAPALHRHTGSACSLCRLHGSFTVLLLCLAGLLTRAVCAALCLPVAGFALRLVAWAAPLAARWTRKPFIVYCAFVHFATSTEGMQLAAVRDASTSREQHLSDGHPVLSHCADGPPPNNRPLPTPLRSLLKTGGPLPSPGVGPFPGDPGSVAGQQQPTEQGDLVVFETLLEESSRDSNGYPFYLAATLLETLVEHFADRVLVSAGAYASSAAARPLVLSLDSVVPCTPCNIPPVPPTPLQLGTLLRRLHVSPEPLLLGGTPLGFTSEQISLFLQPAVCFGTLSDLLEALPPRRAHSLRASMPAPGNERGLLCYVDGSYTPATRSGGALLGWACVFIDVALLCVSIVSGPAPPWFLDLSVAPSAFVAECMVLTAATWVGCTAFHGQSIHFLSDCQSAIRVAAGEVSSYTSEVALVLRRTAACFEVLQGSPLVFDYVPGHQGHFGNEVADITAKLASRGCTVGQLVWKETGGSHPWWSAGAPHVEWCGVAARALIGDTAMPPLGSVSGDARDDLGMTPQQMLAPFCPQKPAITPEGGAGDGALAFCIATYNVLSLSGRAFEDRDPAGLAFSAGRPALLAASLDKADIQVAAIQEARTEAGFLRTSGFLRFSSGSEVGCFGVELWFKEGFPLLRSGDAGHHAATFCREAFSTAHSDSRRLILHFHSGSLRLCFASVHAPHRGTEADKLHEWWERTITLLKHAATRAPLVLGGDFNAAVGSQCCSRIGDCWPEEQDVAGAFLAELVTTCQCWLPSTWGHLHSGQSWTYVQKRNNALQRPDFVCLPDCWESARVSSWVDPEIHVGQPYIDHFAAVARVTARLRLTGGCLGTRKLARIDAHALVDRNNRPKLQAIVDKAPRAPWNASADAHAAQLVGYLQGALAEAFPKPKQRKRRDYLTDDTWALYAQVAALRHRCARLRAHTQYHLLAAAFRAWSTRGAEAFENALASPWALDASVQGQRHRDALRGLSKQLQQACRTDRARHLSNLADEVQANTPGSFQALNRLLSLKQKKPFAPEVLPEVLDADGRVCETPAEATQRWRTYFGDMESGIRWWLPVKAMAHTQINKASGPDGIPGEAFKAMPAALSSLVLPLVLKLGLSGEEAAGLKGALLTWLYKFKGARNLCTSYRAIMLLPTLTKVIHRSFRPRLYEHVVTHAPPLLLGGRKGASAVFGSHLTRAFAQWCSEQKQPACILYADVASAYYNSVRDLTAQRLDVDGRPVDSLATANLPADDNVADTLASGDHIPVVTHRGSRPGSSLADIMYSAGVGCIIAKRDSLRTADPNAGRVPCIPWDGRRDVSPAGAPTQWPSLSDVIWADDLAACFLLSDSARAAHQVGLEASFLDEAFGCHGYTLTYGASKTAAMVLLGGRGSKAAKRALFSRAGAVCLGLGRFPARLLFGAGAWPSLRQGEYTLLHRTLVSMYRQTLCIPRTEDQHITGATMCALLHLPDPATVLRVERLRYLRQLVQAAPDALWALVRSSPSFLAVVRDAMAWLHRRLSATIPLGDPACEWHAWADTMCRAPGRFRGWIKRAAALEMLRLTSHAALQACHRFLSHFCPGAGDASYSE</sequence>
<dbReference type="InterPro" id="IPR036397">
    <property type="entry name" value="RNaseH_sf"/>
</dbReference>
<reference evidence="3" key="1">
    <citation type="submission" date="2021-02" db="EMBL/GenBank/DDBJ databases">
        <authorList>
            <person name="Dougan E. K."/>
            <person name="Rhodes N."/>
            <person name="Thang M."/>
            <person name="Chan C."/>
        </authorList>
    </citation>
    <scope>NUCLEOTIDE SEQUENCE</scope>
</reference>
<feature type="non-terminal residue" evidence="3">
    <location>
        <position position="1"/>
    </location>
</feature>
<organism evidence="3 4">
    <name type="scientific">Symbiodinium necroappetens</name>
    <dbReference type="NCBI Taxonomy" id="1628268"/>
    <lineage>
        <taxon>Eukaryota</taxon>
        <taxon>Sar</taxon>
        <taxon>Alveolata</taxon>
        <taxon>Dinophyceae</taxon>
        <taxon>Suessiales</taxon>
        <taxon>Symbiodiniaceae</taxon>
        <taxon>Symbiodinium</taxon>
    </lineage>
</organism>
<evidence type="ECO:0000259" key="2">
    <source>
        <dbReference type="PROSITE" id="PS50879"/>
    </source>
</evidence>
<accession>A0A812V7V9</accession>
<name>A0A812V7V9_9DINO</name>
<dbReference type="EMBL" id="CAJNJA010028425">
    <property type="protein sequence ID" value="CAE7601954.1"/>
    <property type="molecule type" value="Genomic_DNA"/>
</dbReference>
<evidence type="ECO:0000313" key="3">
    <source>
        <dbReference type="EMBL" id="CAE7601954.1"/>
    </source>
</evidence>
<proteinExistence type="predicted"/>
<gene>
    <name evidence="3" type="ORF">SNEC2469_LOCUS17237</name>
</gene>
<feature type="region of interest" description="Disordered" evidence="1">
    <location>
        <begin position="157"/>
        <end position="176"/>
    </location>
</feature>
<dbReference type="GO" id="GO:0003676">
    <property type="term" value="F:nucleic acid binding"/>
    <property type="evidence" value="ECO:0007669"/>
    <property type="project" value="InterPro"/>
</dbReference>
<dbReference type="OrthoDB" id="447518at2759"/>
<dbReference type="Proteomes" id="UP000601435">
    <property type="component" value="Unassembled WGS sequence"/>
</dbReference>
<comment type="caution">
    <text evidence="3">The sequence shown here is derived from an EMBL/GenBank/DDBJ whole genome shotgun (WGS) entry which is preliminary data.</text>
</comment>
<dbReference type="InterPro" id="IPR002156">
    <property type="entry name" value="RNaseH_domain"/>
</dbReference>
<dbReference type="GO" id="GO:0004523">
    <property type="term" value="F:RNA-DNA hybrid ribonuclease activity"/>
    <property type="evidence" value="ECO:0007669"/>
    <property type="project" value="InterPro"/>
</dbReference>
<feature type="compositionally biased region" description="Pro residues" evidence="1">
    <location>
        <begin position="157"/>
        <end position="166"/>
    </location>
</feature>
<evidence type="ECO:0000256" key="1">
    <source>
        <dbReference type="SAM" id="MobiDB-lite"/>
    </source>
</evidence>
<keyword evidence="4" id="KW-1185">Reference proteome</keyword>
<feature type="domain" description="RNase H type-1" evidence="2">
    <location>
        <begin position="326"/>
        <end position="476"/>
    </location>
</feature>
<dbReference type="Gene3D" id="3.60.10.10">
    <property type="entry name" value="Endonuclease/exonuclease/phosphatase"/>
    <property type="match status" value="1"/>
</dbReference>
<dbReference type="InterPro" id="IPR036691">
    <property type="entry name" value="Endo/exonu/phosph_ase_sf"/>
</dbReference>
<dbReference type="InterPro" id="IPR012337">
    <property type="entry name" value="RNaseH-like_sf"/>
</dbReference>